<keyword evidence="4" id="KW-1185">Reference proteome</keyword>
<dbReference type="PROSITE" id="PS50104">
    <property type="entry name" value="TIR"/>
    <property type="match status" value="1"/>
</dbReference>
<gene>
    <name evidence="3" type="ORF">VA596_46495</name>
</gene>
<comment type="caution">
    <text evidence="3">The sequence shown here is derived from an EMBL/GenBank/DDBJ whole genome shotgun (WGS) entry which is preliminary data.</text>
</comment>
<dbReference type="InterPro" id="IPR000157">
    <property type="entry name" value="TIR_dom"/>
</dbReference>
<sequence>MIRLVGSGEGAAARVYQYDVFISYQRTAGDITAWVRNHFHPRLTEVLDNNRYEDVRIFCDDQVRTGSSWPAELRSALLHTRLLVPVFSPKYFRDEWCLAEWYSMAERERLTGRHGPRGLIYPVIFCDSRSFPAWAHERRMRDLRQWNHPFEHFQTAPAYLDFNQQIKQIAEELEDLIERAPAWRNDWPVLTPEPEPPAPARMPRF</sequence>
<dbReference type="SUPFAM" id="SSF52200">
    <property type="entry name" value="Toll/Interleukin receptor TIR domain"/>
    <property type="match status" value="1"/>
</dbReference>
<dbReference type="RefSeq" id="WP_323336743.1">
    <property type="nucleotide sequence ID" value="NZ_JAYFSI010000019.1"/>
</dbReference>
<reference evidence="3 4" key="1">
    <citation type="submission" date="2023-12" db="EMBL/GenBank/DDBJ databases">
        <title>Amycolatopsis sp. V23-08.</title>
        <authorList>
            <person name="Somphong A."/>
        </authorList>
    </citation>
    <scope>NUCLEOTIDE SEQUENCE [LARGE SCALE GENOMIC DNA]</scope>
    <source>
        <strain evidence="3 4">V23-08</strain>
    </source>
</reference>
<name>A0ABU5RL90_9PSEU</name>
<dbReference type="Gene3D" id="3.40.50.10140">
    <property type="entry name" value="Toll/interleukin-1 receptor homology (TIR) domain"/>
    <property type="match status" value="1"/>
</dbReference>
<evidence type="ECO:0000313" key="4">
    <source>
        <dbReference type="Proteomes" id="UP001304298"/>
    </source>
</evidence>
<dbReference type="InterPro" id="IPR035897">
    <property type="entry name" value="Toll_tir_struct_dom_sf"/>
</dbReference>
<keyword evidence="1" id="KW-0175">Coiled coil</keyword>
<dbReference type="EMBL" id="JAYFSI010000019">
    <property type="protein sequence ID" value="MEA5367052.1"/>
    <property type="molecule type" value="Genomic_DNA"/>
</dbReference>
<accession>A0ABU5RL90</accession>
<feature type="domain" description="TIR" evidence="2">
    <location>
        <begin position="16"/>
        <end position="177"/>
    </location>
</feature>
<protein>
    <submittedName>
        <fullName evidence="3">TIR domain-containing protein</fullName>
    </submittedName>
</protein>
<proteinExistence type="predicted"/>
<dbReference type="SMART" id="SM00255">
    <property type="entry name" value="TIR"/>
    <property type="match status" value="1"/>
</dbReference>
<dbReference type="Proteomes" id="UP001304298">
    <property type="component" value="Unassembled WGS sequence"/>
</dbReference>
<organism evidence="3 4">
    <name type="scientific">Amycolatopsis heterodermiae</name>
    <dbReference type="NCBI Taxonomy" id="3110235"/>
    <lineage>
        <taxon>Bacteria</taxon>
        <taxon>Bacillati</taxon>
        <taxon>Actinomycetota</taxon>
        <taxon>Actinomycetes</taxon>
        <taxon>Pseudonocardiales</taxon>
        <taxon>Pseudonocardiaceae</taxon>
        <taxon>Amycolatopsis</taxon>
    </lineage>
</organism>
<feature type="coiled-coil region" evidence="1">
    <location>
        <begin position="159"/>
        <end position="186"/>
    </location>
</feature>
<dbReference type="Pfam" id="PF13676">
    <property type="entry name" value="TIR_2"/>
    <property type="match status" value="1"/>
</dbReference>
<evidence type="ECO:0000256" key="1">
    <source>
        <dbReference type="SAM" id="Coils"/>
    </source>
</evidence>
<evidence type="ECO:0000259" key="2">
    <source>
        <dbReference type="PROSITE" id="PS50104"/>
    </source>
</evidence>
<evidence type="ECO:0000313" key="3">
    <source>
        <dbReference type="EMBL" id="MEA5367052.1"/>
    </source>
</evidence>